<dbReference type="GO" id="GO:0006355">
    <property type="term" value="P:regulation of DNA-templated transcription"/>
    <property type="evidence" value="ECO:0007669"/>
    <property type="project" value="InterPro"/>
</dbReference>
<evidence type="ECO:0000256" key="5">
    <source>
        <dbReference type="ARBA" id="ARBA00023163"/>
    </source>
</evidence>
<evidence type="ECO:0000259" key="7">
    <source>
        <dbReference type="PROSITE" id="PS50045"/>
    </source>
</evidence>
<dbReference type="SMART" id="SM00382">
    <property type="entry name" value="AAA"/>
    <property type="match status" value="1"/>
</dbReference>
<dbReference type="Proteomes" id="UP000651738">
    <property type="component" value="Unassembled WGS sequence"/>
</dbReference>
<feature type="domain" description="Sigma-54 factor interaction" evidence="7">
    <location>
        <begin position="176"/>
        <end position="406"/>
    </location>
</feature>
<dbReference type="Gene3D" id="3.40.50.300">
    <property type="entry name" value="P-loop containing nucleotide triphosphate hydrolases"/>
    <property type="match status" value="1"/>
</dbReference>
<dbReference type="FunFam" id="3.40.50.300:FF:000006">
    <property type="entry name" value="DNA-binding transcriptional regulator NtrC"/>
    <property type="match status" value="1"/>
</dbReference>
<comment type="caution">
    <text evidence="8">The sequence shown here is derived from an EMBL/GenBank/DDBJ whole genome shotgun (WGS) entry which is preliminary data.</text>
</comment>
<keyword evidence="1" id="KW-0547">Nucleotide-binding</keyword>
<dbReference type="Proteomes" id="UP000321275">
    <property type="component" value="Unassembled WGS sequence"/>
</dbReference>
<dbReference type="EMBL" id="JAEDAF010000002">
    <property type="protein sequence ID" value="MBH8579157.1"/>
    <property type="molecule type" value="Genomic_DNA"/>
</dbReference>
<dbReference type="PROSITE" id="PS50045">
    <property type="entry name" value="SIGMA54_INTERACT_4"/>
    <property type="match status" value="1"/>
</dbReference>
<evidence type="ECO:0000256" key="6">
    <source>
        <dbReference type="SAM" id="MobiDB-lite"/>
    </source>
</evidence>
<dbReference type="PROSITE" id="PS00676">
    <property type="entry name" value="SIGMA54_INTERACT_2"/>
    <property type="match status" value="1"/>
</dbReference>
<dbReference type="InterPro" id="IPR058031">
    <property type="entry name" value="AAA_lid_NorR"/>
</dbReference>
<evidence type="ECO:0000256" key="1">
    <source>
        <dbReference type="ARBA" id="ARBA00022741"/>
    </source>
</evidence>
<dbReference type="SUPFAM" id="SSF52540">
    <property type="entry name" value="P-loop containing nucleoside triphosphate hydrolases"/>
    <property type="match status" value="1"/>
</dbReference>
<keyword evidence="4" id="KW-0238">DNA-binding</keyword>
<dbReference type="PROSITE" id="PS00675">
    <property type="entry name" value="SIGMA54_INTERACT_1"/>
    <property type="match status" value="1"/>
</dbReference>
<dbReference type="InterPro" id="IPR000014">
    <property type="entry name" value="PAS"/>
</dbReference>
<organism evidence="8 10">
    <name type="scientific">Bisbaumannia pacifica</name>
    <dbReference type="NCBI Taxonomy" id="77098"/>
    <lineage>
        <taxon>Bacteria</taxon>
        <taxon>Pseudomonadati</taxon>
        <taxon>Pseudomonadota</taxon>
        <taxon>Gammaproteobacteria</taxon>
        <taxon>Oceanospirillales</taxon>
        <taxon>Halomonadaceae</taxon>
        <taxon>Bisbaumannia</taxon>
    </lineage>
</organism>
<dbReference type="PROSITE" id="PS00688">
    <property type="entry name" value="SIGMA54_INTERACT_3"/>
    <property type="match status" value="1"/>
</dbReference>
<dbReference type="Gene3D" id="3.30.450.20">
    <property type="entry name" value="PAS domain"/>
    <property type="match status" value="1"/>
</dbReference>
<dbReference type="AlphaFoldDB" id="A0A510X5J8"/>
<dbReference type="Pfam" id="PF02954">
    <property type="entry name" value="HTH_8"/>
    <property type="match status" value="1"/>
</dbReference>
<dbReference type="InterPro" id="IPR027417">
    <property type="entry name" value="P-loop_NTPase"/>
</dbReference>
<dbReference type="CDD" id="cd00009">
    <property type="entry name" value="AAA"/>
    <property type="match status" value="1"/>
</dbReference>
<proteinExistence type="predicted"/>
<evidence type="ECO:0000256" key="2">
    <source>
        <dbReference type="ARBA" id="ARBA00022840"/>
    </source>
</evidence>
<accession>A0A510X5J8</accession>
<keyword evidence="5" id="KW-0804">Transcription</keyword>
<dbReference type="SMART" id="SM00091">
    <property type="entry name" value="PAS"/>
    <property type="match status" value="1"/>
</dbReference>
<keyword evidence="10" id="KW-1185">Reference proteome</keyword>
<dbReference type="InterPro" id="IPR025943">
    <property type="entry name" value="Sigma_54_int_dom_ATP-bd_2"/>
</dbReference>
<reference evidence="8 10" key="1">
    <citation type="submission" date="2019-07" db="EMBL/GenBank/DDBJ databases">
        <title>Whole genome shotgun sequence of Halomonas pacifica NBRC 102220.</title>
        <authorList>
            <person name="Hosoyama A."/>
            <person name="Uohara A."/>
            <person name="Ohji S."/>
            <person name="Ichikawa N."/>
        </authorList>
    </citation>
    <scope>NUCLEOTIDE SEQUENCE [LARGE SCALE GENOMIC DNA]</scope>
    <source>
        <strain evidence="8 10">NBRC 102220</strain>
    </source>
</reference>
<dbReference type="CDD" id="cd00130">
    <property type="entry name" value="PAS"/>
    <property type="match status" value="1"/>
</dbReference>
<protein>
    <submittedName>
        <fullName evidence="9">Sigma 54-interacting transcriptional regulator</fullName>
    </submittedName>
    <submittedName>
        <fullName evidence="8">Sigma-54-dependent Fis family transcriptional regulator</fullName>
    </submittedName>
</protein>
<dbReference type="InterPro" id="IPR035965">
    <property type="entry name" value="PAS-like_dom_sf"/>
</dbReference>
<evidence type="ECO:0000313" key="9">
    <source>
        <dbReference type="EMBL" id="MBH8579157.1"/>
    </source>
</evidence>
<dbReference type="InterPro" id="IPR013767">
    <property type="entry name" value="PAS_fold"/>
</dbReference>
<keyword evidence="3" id="KW-0805">Transcription regulation</keyword>
<evidence type="ECO:0000313" key="8">
    <source>
        <dbReference type="EMBL" id="GEK46706.1"/>
    </source>
</evidence>
<gene>
    <name evidence="8" type="ORF">HPA02_09890</name>
    <name evidence="9" type="ORF">I7V36_03530</name>
</gene>
<dbReference type="OrthoDB" id="9804019at2"/>
<dbReference type="GO" id="GO:0005524">
    <property type="term" value="F:ATP binding"/>
    <property type="evidence" value="ECO:0007669"/>
    <property type="project" value="UniProtKB-KW"/>
</dbReference>
<dbReference type="InterPro" id="IPR009057">
    <property type="entry name" value="Homeodomain-like_sf"/>
</dbReference>
<dbReference type="GO" id="GO:0043565">
    <property type="term" value="F:sequence-specific DNA binding"/>
    <property type="evidence" value="ECO:0007669"/>
    <property type="project" value="InterPro"/>
</dbReference>
<dbReference type="PANTHER" id="PTHR32071">
    <property type="entry name" value="TRANSCRIPTIONAL REGULATORY PROTEIN"/>
    <property type="match status" value="1"/>
</dbReference>
<dbReference type="InterPro" id="IPR002197">
    <property type="entry name" value="HTH_Fis"/>
</dbReference>
<dbReference type="Gene3D" id="1.10.8.60">
    <property type="match status" value="1"/>
</dbReference>
<dbReference type="InterPro" id="IPR025944">
    <property type="entry name" value="Sigma_54_int_dom_CS"/>
</dbReference>
<evidence type="ECO:0000313" key="10">
    <source>
        <dbReference type="Proteomes" id="UP000321275"/>
    </source>
</evidence>
<name>A0A510X5J8_9GAMM</name>
<evidence type="ECO:0000256" key="4">
    <source>
        <dbReference type="ARBA" id="ARBA00023125"/>
    </source>
</evidence>
<dbReference type="Pfam" id="PF00989">
    <property type="entry name" value="PAS"/>
    <property type="match status" value="1"/>
</dbReference>
<dbReference type="Pfam" id="PF25601">
    <property type="entry name" value="AAA_lid_14"/>
    <property type="match status" value="1"/>
</dbReference>
<dbReference type="PANTHER" id="PTHR32071:SF99">
    <property type="entry name" value="TRANSCRIPTIONAL REGULATORY PROTEIN"/>
    <property type="match status" value="1"/>
</dbReference>
<dbReference type="Pfam" id="PF00158">
    <property type="entry name" value="Sigma54_activat"/>
    <property type="match status" value="1"/>
</dbReference>
<dbReference type="InterPro" id="IPR003593">
    <property type="entry name" value="AAA+_ATPase"/>
</dbReference>
<reference evidence="9 11" key="2">
    <citation type="submission" date="2020-12" db="EMBL/GenBank/DDBJ databases">
        <title>Draft genome sequence of Halomonas pacifica strain CARE-V15.</title>
        <authorList>
            <person name="Vignesh N."/>
            <person name="Thabitha A."/>
            <person name="Saravanan R."/>
            <person name="Manigandan V."/>
        </authorList>
    </citation>
    <scope>NUCLEOTIDE SEQUENCE [LARGE SCALE GENOMIC DNA]</scope>
    <source>
        <strain evidence="9 11">CARE-V15</strain>
    </source>
</reference>
<keyword evidence="2" id="KW-0067">ATP-binding</keyword>
<dbReference type="InterPro" id="IPR025662">
    <property type="entry name" value="Sigma_54_int_dom_ATP-bd_1"/>
</dbReference>
<dbReference type="EMBL" id="BJUK01000008">
    <property type="protein sequence ID" value="GEK46706.1"/>
    <property type="molecule type" value="Genomic_DNA"/>
</dbReference>
<feature type="region of interest" description="Disordered" evidence="6">
    <location>
        <begin position="1"/>
        <end position="29"/>
    </location>
</feature>
<dbReference type="RefSeq" id="WP_146801982.1">
    <property type="nucleotide sequence ID" value="NZ_BJUK01000008.1"/>
</dbReference>
<dbReference type="SUPFAM" id="SSF55785">
    <property type="entry name" value="PYP-like sensor domain (PAS domain)"/>
    <property type="match status" value="1"/>
</dbReference>
<dbReference type="SUPFAM" id="SSF46689">
    <property type="entry name" value="Homeodomain-like"/>
    <property type="match status" value="1"/>
</dbReference>
<dbReference type="Gene3D" id="1.10.10.60">
    <property type="entry name" value="Homeodomain-like"/>
    <property type="match status" value="1"/>
</dbReference>
<dbReference type="PRINTS" id="PR01590">
    <property type="entry name" value="HTHFIS"/>
</dbReference>
<sequence length="489" mass="52742">MSTPKREGGFRAAFPGEARRGESPSPREGLSPQAVDILFPIFEQASAGAISVDVDSRITWINDSYCRLLGIGDPQAVIGRPVARIIPHTRMPEVVRSGRPILLDIMEAHDQQLVVMRLPVHDEIDGRVIGAVAFILYDDLQPLTPMISKYRRLQRDLAAARRALARRGARYEMGDFVGASPEVLEVKRRARLAAARHTPVLLLGETGTGKEVLAQAIHAASPRAEGPWVAVNVAAVPEGLLEAEFFGVAPGAYTGADKRARQGKFQLADGGTLFLDEVGDMPLALQAKLLRAIQEGEVESLGSNEVQPVNVRLITATSRDLEAMVAEGSFRSDLYYRLNVLTIRLPALREHPADMGILCEALLEKLALESGEPRAEIAPDAVALLAAQPWPGNIRELRNVLEQTLALNEACSVIDAATLTPALPRPSGETPPAPPLRPLAEAVADAERQAIRQALAASGGNRSRAARLLGIPRSVLYTKLAKLSLNPDN</sequence>
<evidence type="ECO:0000256" key="3">
    <source>
        <dbReference type="ARBA" id="ARBA00023015"/>
    </source>
</evidence>
<evidence type="ECO:0000313" key="11">
    <source>
        <dbReference type="Proteomes" id="UP000651738"/>
    </source>
</evidence>
<dbReference type="InterPro" id="IPR002078">
    <property type="entry name" value="Sigma_54_int"/>
</dbReference>